<dbReference type="OrthoDB" id="283707at2"/>
<dbReference type="InterPro" id="IPR012902">
    <property type="entry name" value="N_methyl_site"/>
</dbReference>
<keyword evidence="1" id="KW-0472">Membrane</keyword>
<sequence>MNVRTGKLFFMPTHQQAYRSMDCRAGLRANRRAVRENRRSGFTLIELLLVLSMLSTLLGGTIGLLALVHNSNDRGQQNLLHRQEIRRFADDVRRDMHASSAAEIRESELILMFASPESKIVYRADGGSLLRRQTSGTDESPAGQDQYRIDDNAMIAVDWLEQGTQVRWTITPTDRPHSPVQIIASKRLTQ</sequence>
<dbReference type="EMBL" id="SJPU01000003">
    <property type="protein sequence ID" value="TWU10692.1"/>
    <property type="molecule type" value="Genomic_DNA"/>
</dbReference>
<dbReference type="RefSeq" id="WP_146409092.1">
    <property type="nucleotide sequence ID" value="NZ_SJPU01000003.1"/>
</dbReference>
<evidence type="ECO:0000313" key="3">
    <source>
        <dbReference type="Proteomes" id="UP000319908"/>
    </source>
</evidence>
<keyword evidence="3" id="KW-1185">Reference proteome</keyword>
<accession>A0A5C6BG66</accession>
<organism evidence="2 3">
    <name type="scientific">Allorhodopirellula heiligendammensis</name>
    <dbReference type="NCBI Taxonomy" id="2714739"/>
    <lineage>
        <taxon>Bacteria</taxon>
        <taxon>Pseudomonadati</taxon>
        <taxon>Planctomycetota</taxon>
        <taxon>Planctomycetia</taxon>
        <taxon>Pirellulales</taxon>
        <taxon>Pirellulaceae</taxon>
        <taxon>Allorhodopirellula</taxon>
    </lineage>
</organism>
<gene>
    <name evidence="2" type="ORF">Poly21_45980</name>
</gene>
<feature type="transmembrane region" description="Helical" evidence="1">
    <location>
        <begin position="41"/>
        <end position="68"/>
    </location>
</feature>
<dbReference type="NCBIfam" id="TIGR02532">
    <property type="entry name" value="IV_pilin_GFxxxE"/>
    <property type="match status" value="1"/>
</dbReference>
<keyword evidence="1" id="KW-1133">Transmembrane helix</keyword>
<dbReference type="Proteomes" id="UP000319908">
    <property type="component" value="Unassembled WGS sequence"/>
</dbReference>
<reference evidence="2 3" key="1">
    <citation type="journal article" date="2020" name="Antonie Van Leeuwenhoek">
        <title>Rhodopirellula heiligendammensis sp. nov., Rhodopirellula pilleata sp. nov., and Rhodopirellula solitaria sp. nov. isolated from natural or artificial marine surfaces in Northern Germany and California, USA, and emended description of the genus Rhodopirellula.</title>
        <authorList>
            <person name="Kallscheuer N."/>
            <person name="Wiegand S."/>
            <person name="Jogler M."/>
            <person name="Boedeker C."/>
            <person name="Peeters S.H."/>
            <person name="Rast P."/>
            <person name="Heuer A."/>
            <person name="Jetten M.S.M."/>
            <person name="Rohde M."/>
            <person name="Jogler C."/>
        </authorList>
    </citation>
    <scope>NUCLEOTIDE SEQUENCE [LARGE SCALE GENOMIC DNA]</scope>
    <source>
        <strain evidence="2 3">Poly21</strain>
    </source>
</reference>
<dbReference type="Pfam" id="PF07963">
    <property type="entry name" value="N_methyl"/>
    <property type="match status" value="1"/>
</dbReference>
<evidence type="ECO:0000313" key="2">
    <source>
        <dbReference type="EMBL" id="TWU10692.1"/>
    </source>
</evidence>
<name>A0A5C6BG66_9BACT</name>
<keyword evidence="1" id="KW-0812">Transmembrane</keyword>
<evidence type="ECO:0008006" key="4">
    <source>
        <dbReference type="Google" id="ProtNLM"/>
    </source>
</evidence>
<comment type="caution">
    <text evidence="2">The sequence shown here is derived from an EMBL/GenBank/DDBJ whole genome shotgun (WGS) entry which is preliminary data.</text>
</comment>
<dbReference type="AlphaFoldDB" id="A0A5C6BG66"/>
<protein>
    <recommendedName>
        <fullName evidence="4">Prepilin-type N-terminal cleavage/methylation domain-containing protein</fullName>
    </recommendedName>
</protein>
<evidence type="ECO:0000256" key="1">
    <source>
        <dbReference type="SAM" id="Phobius"/>
    </source>
</evidence>
<proteinExistence type="predicted"/>